<comment type="function">
    <text evidence="2">Catalyzes the interconversion of 2-phosphoglycerate and 3-phosphoglycerate.</text>
</comment>
<evidence type="ECO:0000256" key="6">
    <source>
        <dbReference type="SAM" id="MobiDB-lite"/>
    </source>
</evidence>
<dbReference type="Gene3D" id="3.40.720.10">
    <property type="entry name" value="Alkaline Phosphatase, subunit A"/>
    <property type="match status" value="1"/>
</dbReference>
<dbReference type="EMBL" id="CADCVP010000087">
    <property type="protein sequence ID" value="CAA9478944.1"/>
    <property type="molecule type" value="Genomic_DNA"/>
</dbReference>
<dbReference type="AlphaFoldDB" id="A0A6J4RQ82"/>
<protein>
    <recommendedName>
        <fullName evidence="7">Metalloenzyme domain-containing protein</fullName>
    </recommendedName>
</protein>
<dbReference type="Pfam" id="PF01676">
    <property type="entry name" value="Metalloenzyme"/>
    <property type="match status" value="1"/>
</dbReference>
<dbReference type="SUPFAM" id="SSF53649">
    <property type="entry name" value="Alkaline phosphatase-like"/>
    <property type="match status" value="1"/>
</dbReference>
<comment type="pathway">
    <text evidence="3">Carbohydrate degradation.</text>
</comment>
<keyword evidence="5" id="KW-0324">Glycolysis</keyword>
<gene>
    <name evidence="8" type="ORF">AVDCRST_MAG69-649</name>
</gene>
<evidence type="ECO:0000256" key="3">
    <source>
        <dbReference type="ARBA" id="ARBA00004921"/>
    </source>
</evidence>
<dbReference type="GO" id="GO:0004619">
    <property type="term" value="F:phosphoglycerate mutase activity"/>
    <property type="evidence" value="ECO:0007669"/>
    <property type="project" value="UniProtKB-EC"/>
</dbReference>
<dbReference type="Pfam" id="PF10143">
    <property type="entry name" value="PhosphMutase"/>
    <property type="match status" value="1"/>
</dbReference>
<reference evidence="8" key="1">
    <citation type="submission" date="2020-02" db="EMBL/GenBank/DDBJ databases">
        <authorList>
            <person name="Meier V. D."/>
        </authorList>
    </citation>
    <scope>NUCLEOTIDE SEQUENCE</scope>
    <source>
        <strain evidence="8">AVDCRST_MAG69</strain>
    </source>
</reference>
<evidence type="ECO:0000259" key="7">
    <source>
        <dbReference type="Pfam" id="PF01676"/>
    </source>
</evidence>
<feature type="domain" description="Metalloenzyme" evidence="7">
    <location>
        <begin position="4"/>
        <end position="290"/>
    </location>
</feature>
<organism evidence="8">
    <name type="scientific">uncultured Solirubrobacteraceae bacterium</name>
    <dbReference type="NCBI Taxonomy" id="1162706"/>
    <lineage>
        <taxon>Bacteria</taxon>
        <taxon>Bacillati</taxon>
        <taxon>Actinomycetota</taxon>
        <taxon>Thermoleophilia</taxon>
        <taxon>Solirubrobacterales</taxon>
        <taxon>Solirubrobacteraceae</taxon>
        <taxon>environmental samples</taxon>
    </lineage>
</organism>
<dbReference type="PANTHER" id="PTHR31209:SF0">
    <property type="entry name" value="METALLOENZYME DOMAIN-CONTAINING PROTEIN"/>
    <property type="match status" value="1"/>
</dbReference>
<evidence type="ECO:0000256" key="4">
    <source>
        <dbReference type="ARBA" id="ARBA00005524"/>
    </source>
</evidence>
<dbReference type="GO" id="GO:0046872">
    <property type="term" value="F:metal ion binding"/>
    <property type="evidence" value="ECO:0007669"/>
    <property type="project" value="InterPro"/>
</dbReference>
<proteinExistence type="inferred from homology"/>
<sequence length="318" mass="32503">MVRILIILDGASEPLRAGVATSLERARTPVLDELARTGDLSRLRTTPDGLPAGSETAIPVLLGWVPPAPVARGPIEAAAHGVDIPAGARAWRVDVFTGRDRADREVTNRAALALASAAPGHEVHRLAGHRLLVVGPPPLPIAARVAPFVAWPEGAEVPARLDTSTVVIAARGAASGIARSMGAAVVVPAGATGGVDSDLAAKAECARTALAAGARWLVVHVGGADEAAHARDAGAKAAFLERADSELIAPLAEEVRAAGGTLQVCPDHACDPATGWHDAEPVPSLTWPGGGSRRSRRLTERDAAGQPLVDLTRIAVAA</sequence>
<comment type="similarity">
    <text evidence="4">Belongs to the BPG-independent phosphoglycerate mutase family. A-PGAM subfamily.</text>
</comment>
<comment type="catalytic activity">
    <reaction evidence="1">
        <text>(2R)-2-phosphoglycerate = (2R)-3-phosphoglycerate</text>
        <dbReference type="Rhea" id="RHEA:15901"/>
        <dbReference type="ChEBI" id="CHEBI:58272"/>
        <dbReference type="ChEBI" id="CHEBI:58289"/>
        <dbReference type="EC" id="5.4.2.12"/>
    </reaction>
</comment>
<evidence type="ECO:0000256" key="2">
    <source>
        <dbReference type="ARBA" id="ARBA00002315"/>
    </source>
</evidence>
<evidence type="ECO:0000256" key="5">
    <source>
        <dbReference type="ARBA" id="ARBA00023152"/>
    </source>
</evidence>
<dbReference type="PANTHER" id="PTHR31209">
    <property type="entry name" value="COFACTOR-INDEPENDENT PHOSPHOGLYCERATE MUTASE"/>
    <property type="match status" value="1"/>
</dbReference>
<evidence type="ECO:0000256" key="1">
    <source>
        <dbReference type="ARBA" id="ARBA00000370"/>
    </source>
</evidence>
<dbReference type="InterPro" id="IPR004456">
    <property type="entry name" value="Pglycerate_mutase_ApgM"/>
</dbReference>
<feature type="region of interest" description="Disordered" evidence="6">
    <location>
        <begin position="280"/>
        <end position="301"/>
    </location>
</feature>
<dbReference type="InterPro" id="IPR006124">
    <property type="entry name" value="Metalloenzyme"/>
</dbReference>
<dbReference type="InterPro" id="IPR017850">
    <property type="entry name" value="Alkaline_phosphatase_core_sf"/>
</dbReference>
<evidence type="ECO:0000313" key="8">
    <source>
        <dbReference type="EMBL" id="CAA9478944.1"/>
    </source>
</evidence>
<name>A0A6J4RQ82_9ACTN</name>
<dbReference type="GO" id="GO:0006096">
    <property type="term" value="P:glycolytic process"/>
    <property type="evidence" value="ECO:0007669"/>
    <property type="project" value="UniProtKB-KW"/>
</dbReference>
<accession>A0A6J4RQ82</accession>